<keyword evidence="14" id="KW-1185">Reference proteome</keyword>
<evidence type="ECO:0000259" key="12">
    <source>
        <dbReference type="PROSITE" id="PS50157"/>
    </source>
</evidence>
<feature type="domain" description="C2H2-type" evidence="12">
    <location>
        <begin position="688"/>
        <end position="715"/>
    </location>
</feature>
<dbReference type="Pfam" id="PF00096">
    <property type="entry name" value="zf-C2H2"/>
    <property type="match status" value="8"/>
</dbReference>
<feature type="domain" description="C2H2-type" evidence="12">
    <location>
        <begin position="632"/>
        <end position="659"/>
    </location>
</feature>
<dbReference type="GO" id="GO:0000978">
    <property type="term" value="F:RNA polymerase II cis-regulatory region sequence-specific DNA binding"/>
    <property type="evidence" value="ECO:0007669"/>
    <property type="project" value="TreeGrafter"/>
</dbReference>
<comment type="caution">
    <text evidence="13">The sequence shown here is derived from an EMBL/GenBank/DDBJ whole genome shotgun (WGS) entry which is preliminary data.</text>
</comment>
<feature type="domain" description="C2H2-type" evidence="12">
    <location>
        <begin position="529"/>
        <end position="556"/>
    </location>
</feature>
<feature type="domain" description="C2H2-type" evidence="12">
    <location>
        <begin position="386"/>
        <end position="413"/>
    </location>
</feature>
<feature type="domain" description="C2H2-type" evidence="12">
    <location>
        <begin position="575"/>
        <end position="602"/>
    </location>
</feature>
<keyword evidence="10" id="KW-0539">Nucleus</keyword>
<dbReference type="FunFam" id="3.30.160.60:FF:002343">
    <property type="entry name" value="Zinc finger protein 33A"/>
    <property type="match status" value="1"/>
</dbReference>
<keyword evidence="9" id="KW-0804">Transcription</keyword>
<feature type="domain" description="C2H2-type" evidence="12">
    <location>
        <begin position="741"/>
        <end position="766"/>
    </location>
</feature>
<feature type="domain" description="C2H2-type" evidence="12">
    <location>
        <begin position="327"/>
        <end position="350"/>
    </location>
</feature>
<dbReference type="InterPro" id="IPR036236">
    <property type="entry name" value="Znf_C2H2_sf"/>
</dbReference>
<evidence type="ECO:0000256" key="4">
    <source>
        <dbReference type="ARBA" id="ARBA00022737"/>
    </source>
</evidence>
<evidence type="ECO:0000256" key="1">
    <source>
        <dbReference type="ARBA" id="ARBA00004123"/>
    </source>
</evidence>
<dbReference type="InterPro" id="IPR013087">
    <property type="entry name" value="Znf_C2H2_type"/>
</dbReference>
<dbReference type="GO" id="GO:0005634">
    <property type="term" value="C:nucleus"/>
    <property type="evidence" value="ECO:0007669"/>
    <property type="project" value="UniProtKB-SubCell"/>
</dbReference>
<evidence type="ECO:0000256" key="11">
    <source>
        <dbReference type="PROSITE-ProRule" id="PRU00042"/>
    </source>
</evidence>
<feature type="domain" description="C2H2-type" evidence="12">
    <location>
        <begin position="603"/>
        <end position="631"/>
    </location>
</feature>
<dbReference type="PANTHER" id="PTHR24384:SF189">
    <property type="entry name" value="C2H2-TYPE DOMAIN-CONTAINING PROTEIN-RELATED"/>
    <property type="match status" value="1"/>
</dbReference>
<dbReference type="FunFam" id="3.30.160.60:FF:000702">
    <property type="entry name" value="Transcription factor E4F1 isoform 1"/>
    <property type="match status" value="1"/>
</dbReference>
<dbReference type="GO" id="GO:0008270">
    <property type="term" value="F:zinc ion binding"/>
    <property type="evidence" value="ECO:0007669"/>
    <property type="project" value="UniProtKB-KW"/>
</dbReference>
<evidence type="ECO:0000256" key="6">
    <source>
        <dbReference type="ARBA" id="ARBA00022833"/>
    </source>
</evidence>
<dbReference type="InterPro" id="IPR050752">
    <property type="entry name" value="C2H2-ZF_domain"/>
</dbReference>
<dbReference type="PROSITE" id="PS00028">
    <property type="entry name" value="ZINC_FINGER_C2H2_1"/>
    <property type="match status" value="15"/>
</dbReference>
<feature type="domain" description="C2H2-type" evidence="12">
    <location>
        <begin position="501"/>
        <end position="528"/>
    </location>
</feature>
<reference evidence="13" key="2">
    <citation type="submission" date="2023-05" db="EMBL/GenBank/DDBJ databases">
        <authorList>
            <person name="Fouks B."/>
        </authorList>
    </citation>
    <scope>NUCLEOTIDE SEQUENCE</scope>
    <source>
        <strain evidence="13">Stay&amp;Tobe</strain>
        <tissue evidence="13">Testes</tissue>
    </source>
</reference>
<proteinExistence type="inferred from homology"/>
<dbReference type="PANTHER" id="PTHR24384">
    <property type="entry name" value="FINGER PUTATIVE TRANSCRIPTION FACTOR FAMILY-RELATED"/>
    <property type="match status" value="1"/>
</dbReference>
<feature type="domain" description="C2H2-type" evidence="12">
    <location>
        <begin position="445"/>
        <end position="472"/>
    </location>
</feature>
<dbReference type="FunFam" id="3.30.160.60:FF:000110">
    <property type="entry name" value="Zinc finger protein-like"/>
    <property type="match status" value="1"/>
</dbReference>
<dbReference type="AlphaFoldDB" id="A0AAD8A6D8"/>
<evidence type="ECO:0000256" key="7">
    <source>
        <dbReference type="ARBA" id="ARBA00023015"/>
    </source>
</evidence>
<evidence type="ECO:0000256" key="3">
    <source>
        <dbReference type="ARBA" id="ARBA00022723"/>
    </source>
</evidence>
<evidence type="ECO:0000313" key="13">
    <source>
        <dbReference type="EMBL" id="KAJ9593316.1"/>
    </source>
</evidence>
<feature type="domain" description="C2H2-type" evidence="12">
    <location>
        <begin position="414"/>
        <end position="441"/>
    </location>
</feature>
<dbReference type="FunFam" id="3.30.160.60:FF:000145">
    <property type="entry name" value="Zinc finger protein 574"/>
    <property type="match status" value="1"/>
</dbReference>
<evidence type="ECO:0000256" key="2">
    <source>
        <dbReference type="ARBA" id="ARBA00006991"/>
    </source>
</evidence>
<dbReference type="GO" id="GO:0000785">
    <property type="term" value="C:chromatin"/>
    <property type="evidence" value="ECO:0007669"/>
    <property type="project" value="UniProtKB-ARBA"/>
</dbReference>
<evidence type="ECO:0000256" key="8">
    <source>
        <dbReference type="ARBA" id="ARBA00023125"/>
    </source>
</evidence>
<gene>
    <name evidence="13" type="ORF">L9F63_015136</name>
</gene>
<dbReference type="FunFam" id="3.30.160.60:FF:000690">
    <property type="entry name" value="Zinc finger protein 354C"/>
    <property type="match status" value="1"/>
</dbReference>
<feature type="domain" description="C2H2-type" evidence="12">
    <location>
        <begin position="299"/>
        <end position="327"/>
    </location>
</feature>
<feature type="domain" description="C2H2-type" evidence="12">
    <location>
        <begin position="473"/>
        <end position="500"/>
    </location>
</feature>
<dbReference type="EMBL" id="JASPKZ010003448">
    <property type="protein sequence ID" value="KAJ9593316.1"/>
    <property type="molecule type" value="Genomic_DNA"/>
</dbReference>
<dbReference type="GO" id="GO:0003682">
    <property type="term" value="F:chromatin binding"/>
    <property type="evidence" value="ECO:0007669"/>
    <property type="project" value="UniProtKB-ARBA"/>
</dbReference>
<keyword evidence="8" id="KW-0238">DNA-binding</keyword>
<comment type="subcellular location">
    <subcellularLocation>
        <location evidence="1">Nucleus</location>
    </subcellularLocation>
</comment>
<keyword evidence="5 11" id="KW-0863">Zinc-finger</keyword>
<dbReference type="PROSITE" id="PS50157">
    <property type="entry name" value="ZINC_FINGER_C2H2_2"/>
    <property type="match status" value="16"/>
</dbReference>
<evidence type="ECO:0000256" key="9">
    <source>
        <dbReference type="ARBA" id="ARBA00023163"/>
    </source>
</evidence>
<evidence type="ECO:0000256" key="10">
    <source>
        <dbReference type="ARBA" id="ARBA00023242"/>
    </source>
</evidence>
<evidence type="ECO:0000256" key="5">
    <source>
        <dbReference type="ARBA" id="ARBA00022771"/>
    </source>
</evidence>
<protein>
    <recommendedName>
        <fullName evidence="12">C2H2-type domain-containing protein</fullName>
    </recommendedName>
</protein>
<keyword evidence="7" id="KW-0805">Transcription regulation</keyword>
<feature type="domain" description="C2H2-type" evidence="12">
    <location>
        <begin position="660"/>
        <end position="687"/>
    </location>
</feature>
<dbReference type="GO" id="GO:0040029">
    <property type="term" value="P:epigenetic regulation of gene expression"/>
    <property type="evidence" value="ECO:0007669"/>
    <property type="project" value="UniProtKB-ARBA"/>
</dbReference>
<reference evidence="13" key="1">
    <citation type="journal article" date="2023" name="IScience">
        <title>Live-bearing cockroach genome reveals convergent evolutionary mechanisms linked to viviparity in insects and beyond.</title>
        <authorList>
            <person name="Fouks B."/>
            <person name="Harrison M.C."/>
            <person name="Mikhailova A.A."/>
            <person name="Marchal E."/>
            <person name="English S."/>
            <person name="Carruthers M."/>
            <person name="Jennings E.C."/>
            <person name="Chiamaka E.L."/>
            <person name="Frigard R.A."/>
            <person name="Pippel M."/>
            <person name="Attardo G.M."/>
            <person name="Benoit J.B."/>
            <person name="Bornberg-Bauer E."/>
            <person name="Tobe S.S."/>
        </authorList>
    </citation>
    <scope>NUCLEOTIDE SEQUENCE</scope>
    <source>
        <strain evidence="13">Stay&amp;Tobe</strain>
    </source>
</reference>
<keyword evidence="6" id="KW-0862">Zinc</keyword>
<accession>A0AAD8A6D8</accession>
<organism evidence="13 14">
    <name type="scientific">Diploptera punctata</name>
    <name type="common">Pacific beetle cockroach</name>
    <dbReference type="NCBI Taxonomy" id="6984"/>
    <lineage>
        <taxon>Eukaryota</taxon>
        <taxon>Metazoa</taxon>
        <taxon>Ecdysozoa</taxon>
        <taxon>Arthropoda</taxon>
        <taxon>Hexapoda</taxon>
        <taxon>Insecta</taxon>
        <taxon>Pterygota</taxon>
        <taxon>Neoptera</taxon>
        <taxon>Polyneoptera</taxon>
        <taxon>Dictyoptera</taxon>
        <taxon>Blattodea</taxon>
        <taxon>Blaberoidea</taxon>
        <taxon>Blaberidae</taxon>
        <taxon>Diplopterinae</taxon>
        <taxon>Diploptera</taxon>
    </lineage>
</organism>
<evidence type="ECO:0000313" key="14">
    <source>
        <dbReference type="Proteomes" id="UP001233999"/>
    </source>
</evidence>
<name>A0AAD8A6D8_DIPPU</name>
<dbReference type="SMART" id="SM00355">
    <property type="entry name" value="ZnF_C2H2"/>
    <property type="match status" value="16"/>
</dbReference>
<feature type="non-terminal residue" evidence="13">
    <location>
        <position position="1"/>
    </location>
</feature>
<dbReference type="Gene3D" id="3.30.160.60">
    <property type="entry name" value="Classic Zinc Finger"/>
    <property type="match status" value="13"/>
</dbReference>
<dbReference type="FunFam" id="3.30.160.60:FF:000446">
    <property type="entry name" value="Zinc finger protein"/>
    <property type="match status" value="2"/>
</dbReference>
<dbReference type="Pfam" id="PF13912">
    <property type="entry name" value="zf-C2H2_6"/>
    <property type="match status" value="3"/>
</dbReference>
<keyword evidence="4" id="KW-0677">Repeat</keyword>
<dbReference type="FunFam" id="3.30.160.60:FF:000322">
    <property type="entry name" value="GDNF-inducible zinc finger protein 1"/>
    <property type="match status" value="1"/>
</dbReference>
<feature type="non-terminal residue" evidence="13">
    <location>
        <position position="825"/>
    </location>
</feature>
<feature type="domain" description="C2H2-type" evidence="12">
    <location>
        <begin position="357"/>
        <end position="385"/>
    </location>
</feature>
<feature type="domain" description="C2H2-type" evidence="12">
    <location>
        <begin position="716"/>
        <end position="743"/>
    </location>
</feature>
<sequence length="825" mass="94666">VVLGPTAVSCLQTVNGVGRGINPEMDALSLVIEDVQIMEEVEWNQEEIPLQEQQTVIHVLQLCRICAVETSSVMPVFGEEGSSLRLAEKIYWYLPIETCSSPTYNLRSNGLRREHIVDKCINRADFKKTASSLSAVFMTVNFFFCRLNSNLDSSETSAEQNVPLSTQLPKAMEMLKKIKQNLIRKLRVGSQERSENVEEFLHENFVKLEAQFGSQHYENVSQLAESDNTSINTQSVDDMKSEPSDFLDIPVDADVNKRPQRQIKRKYPEDGEFTVKTKLVGAEQENEPVKKRRIPHKDWKCQTCGMIFEKKLSLIIHQMKKHYMQHFSCSYCDKTFKYKTAMKIHERSHTEMIAEKIVCEYCGKSFRGKKTLREHYLANHSEVKPYKCDKCDKTYGSMTSLDIHKATHSNETPFLCDLCGKSFKHVSNLRSHKRSHMNESDKNKQVCDVCGKGFRSRFHLSEHMNVHTGRRPYACNVCGKHFHKKIQLRQHGSAHSGVQPFKCNLCGVRFNRRGNMTQHLKRHDREQKYTCRVCNEGFATLGAVLSHRKKHSKEEVESSIRQHTGAVVDPEQVAYKCEVCGKLLAKKDSLTIHMRSHTGEKPYECGVCGKRLSNKGSLSYHMRSFHTGERPHTCQYCGEGFLSRESRLVHERIHTGEKPYVCGSCGMGFRCSSNLAQHARVHSEARPHACPHCDKRFQRKGALDVHIRTHTGEKPYACEICSRRFTQKNDMLKHRRTHSPEQCCLQCGKLFSHKRDLVKHEISTIHDLVTKFETTGSVQNKKHTRRQTVQGQVAGRLGFCSSPLYMSKSQLHMLELINCLIEHCR</sequence>
<dbReference type="SUPFAM" id="SSF57667">
    <property type="entry name" value="beta-beta-alpha zinc fingers"/>
    <property type="match status" value="9"/>
</dbReference>
<dbReference type="Proteomes" id="UP001233999">
    <property type="component" value="Unassembled WGS sequence"/>
</dbReference>
<dbReference type="GO" id="GO:0000981">
    <property type="term" value="F:DNA-binding transcription factor activity, RNA polymerase II-specific"/>
    <property type="evidence" value="ECO:0007669"/>
    <property type="project" value="TreeGrafter"/>
</dbReference>
<dbReference type="FunFam" id="3.30.160.60:FF:001442">
    <property type="entry name" value="zinc finger protein 696"/>
    <property type="match status" value="1"/>
</dbReference>
<comment type="similarity">
    <text evidence="2">Belongs to the krueppel C2H2-type zinc-finger protein family.</text>
</comment>
<keyword evidence="3" id="KW-0479">Metal-binding</keyword>